<proteinExistence type="predicted"/>
<sequence length="263" mass="28788">MTGALLTIRDVGWTSPRSGSGVEPFTLNNIYMRIESGEFVGLIGPNGGGKTSLLRCAMRYSKPESGLVGLAGNDLWAQPARWSAQRIAVVGQEFPSAFGLSVREVVTMGRIPYQRGFQSESVKDRLRVDDALATMDIVHLQHHEFGLLSGGEKQRTLLARAVAQDPQVLILDEPTNHLDPKHQVELLAHVKKLGVAVIASLHDLNLAAAFCDRLYVIKDGRVAAQGRPWDVLTPDTLFETYGVEAFVDAHPQTGTPRITWKIA</sequence>
<dbReference type="SUPFAM" id="SSF52540">
    <property type="entry name" value="P-loop containing nucleoside triphosphate hydrolases"/>
    <property type="match status" value="1"/>
</dbReference>
<dbReference type="Gene3D" id="3.40.50.300">
    <property type="entry name" value="P-loop containing nucleotide triphosphate hydrolases"/>
    <property type="match status" value="1"/>
</dbReference>
<evidence type="ECO:0000256" key="2">
    <source>
        <dbReference type="ARBA" id="ARBA00022840"/>
    </source>
</evidence>
<dbReference type="PROSITE" id="PS50893">
    <property type="entry name" value="ABC_TRANSPORTER_2"/>
    <property type="match status" value="1"/>
</dbReference>
<dbReference type="InterPro" id="IPR003439">
    <property type="entry name" value="ABC_transporter-like_ATP-bd"/>
</dbReference>
<dbReference type="EMBL" id="JAMDGY010000029">
    <property type="protein sequence ID" value="MDD0991475.1"/>
    <property type="molecule type" value="Genomic_DNA"/>
</dbReference>
<dbReference type="SMART" id="SM00382">
    <property type="entry name" value="AAA"/>
    <property type="match status" value="1"/>
</dbReference>
<evidence type="ECO:0000256" key="1">
    <source>
        <dbReference type="ARBA" id="ARBA00022741"/>
    </source>
</evidence>
<gene>
    <name evidence="4" type="ORF">M5G11_13090</name>
</gene>
<evidence type="ECO:0000313" key="4">
    <source>
        <dbReference type="EMBL" id="MDD0991475.1"/>
    </source>
</evidence>
<dbReference type="Proteomes" id="UP001148203">
    <property type="component" value="Unassembled WGS sequence"/>
</dbReference>
<dbReference type="GO" id="GO:0005524">
    <property type="term" value="F:ATP binding"/>
    <property type="evidence" value="ECO:0007669"/>
    <property type="project" value="UniProtKB-KW"/>
</dbReference>
<evidence type="ECO:0000313" key="5">
    <source>
        <dbReference type="Proteomes" id="UP001148203"/>
    </source>
</evidence>
<dbReference type="PANTHER" id="PTHR42794">
    <property type="entry name" value="HEMIN IMPORT ATP-BINDING PROTEIN HMUV"/>
    <property type="match status" value="1"/>
</dbReference>
<comment type="caution">
    <text evidence="4">The sequence shown here is derived from an EMBL/GenBank/DDBJ whole genome shotgun (WGS) entry which is preliminary data.</text>
</comment>
<keyword evidence="5" id="KW-1185">Reference proteome</keyword>
<keyword evidence="2 4" id="KW-0067">ATP-binding</keyword>
<name>A0ABT5NTH6_9PSED</name>
<dbReference type="Pfam" id="PF00005">
    <property type="entry name" value="ABC_tran"/>
    <property type="match status" value="1"/>
</dbReference>
<dbReference type="RefSeq" id="WP_273913328.1">
    <property type="nucleotide sequence ID" value="NZ_JAMDGX010000081.1"/>
</dbReference>
<evidence type="ECO:0000259" key="3">
    <source>
        <dbReference type="PROSITE" id="PS50893"/>
    </source>
</evidence>
<feature type="domain" description="ABC transporter" evidence="3">
    <location>
        <begin position="6"/>
        <end position="244"/>
    </location>
</feature>
<organism evidence="4 5">
    <name type="scientific">Pseudomonas fontis</name>
    <dbReference type="NCBI Taxonomy" id="2942633"/>
    <lineage>
        <taxon>Bacteria</taxon>
        <taxon>Pseudomonadati</taxon>
        <taxon>Pseudomonadota</taxon>
        <taxon>Gammaproteobacteria</taxon>
        <taxon>Pseudomonadales</taxon>
        <taxon>Pseudomonadaceae</taxon>
        <taxon>Pseudomonas</taxon>
    </lineage>
</organism>
<keyword evidence="1" id="KW-0547">Nucleotide-binding</keyword>
<dbReference type="InterPro" id="IPR027417">
    <property type="entry name" value="P-loop_NTPase"/>
</dbReference>
<accession>A0ABT5NTH6</accession>
<protein>
    <submittedName>
        <fullName evidence="4">ABC transporter ATP-binding protein</fullName>
    </submittedName>
</protein>
<dbReference type="PANTHER" id="PTHR42794:SF2">
    <property type="entry name" value="ABC TRANSPORTER ATP-BINDING PROTEIN"/>
    <property type="match status" value="1"/>
</dbReference>
<dbReference type="CDD" id="cd03214">
    <property type="entry name" value="ABC_Iron-Siderophores_B12_Hemin"/>
    <property type="match status" value="1"/>
</dbReference>
<dbReference type="InterPro" id="IPR003593">
    <property type="entry name" value="AAA+_ATPase"/>
</dbReference>
<reference evidence="4 5" key="1">
    <citation type="submission" date="2022-05" db="EMBL/GenBank/DDBJ databases">
        <title>Novel Pseudomonas spp. Isolated from a Rainbow Trout Aquaculture Facility.</title>
        <authorList>
            <person name="Testerman T."/>
            <person name="Graf J."/>
        </authorList>
    </citation>
    <scope>NUCLEOTIDE SEQUENCE [LARGE SCALE GENOMIC DNA]</scope>
    <source>
        <strain evidence="4 5">ID681</strain>
    </source>
</reference>